<organism evidence="2 3">
    <name type="scientific">Prorocentrum cordatum</name>
    <dbReference type="NCBI Taxonomy" id="2364126"/>
    <lineage>
        <taxon>Eukaryota</taxon>
        <taxon>Sar</taxon>
        <taxon>Alveolata</taxon>
        <taxon>Dinophyceae</taxon>
        <taxon>Prorocentrales</taxon>
        <taxon>Prorocentraceae</taxon>
        <taxon>Prorocentrum</taxon>
    </lineage>
</organism>
<accession>A0ABN9R6H2</accession>
<gene>
    <name evidence="2" type="ORF">PCOR1329_LOCUS17360</name>
</gene>
<reference evidence="2" key="1">
    <citation type="submission" date="2023-10" db="EMBL/GenBank/DDBJ databases">
        <authorList>
            <person name="Chen Y."/>
            <person name="Shah S."/>
            <person name="Dougan E. K."/>
            <person name="Thang M."/>
            <person name="Chan C."/>
        </authorList>
    </citation>
    <scope>NUCLEOTIDE SEQUENCE [LARGE SCALE GENOMIC DNA]</scope>
</reference>
<feature type="region of interest" description="Disordered" evidence="1">
    <location>
        <begin position="223"/>
        <end position="308"/>
    </location>
</feature>
<dbReference type="EMBL" id="CAUYUJ010005380">
    <property type="protein sequence ID" value="CAK0813438.1"/>
    <property type="molecule type" value="Genomic_DNA"/>
</dbReference>
<feature type="region of interest" description="Disordered" evidence="1">
    <location>
        <begin position="380"/>
        <end position="415"/>
    </location>
</feature>
<comment type="caution">
    <text evidence="2">The sequence shown here is derived from an EMBL/GenBank/DDBJ whole genome shotgun (WGS) entry which is preliminary data.</text>
</comment>
<feature type="compositionally biased region" description="Low complexity" evidence="1">
    <location>
        <begin position="380"/>
        <end position="396"/>
    </location>
</feature>
<dbReference type="Proteomes" id="UP001189429">
    <property type="component" value="Unassembled WGS sequence"/>
</dbReference>
<evidence type="ECO:0000256" key="1">
    <source>
        <dbReference type="SAM" id="MobiDB-lite"/>
    </source>
</evidence>
<keyword evidence="3" id="KW-1185">Reference proteome</keyword>
<evidence type="ECO:0000313" key="3">
    <source>
        <dbReference type="Proteomes" id="UP001189429"/>
    </source>
</evidence>
<name>A0ABN9R6H2_9DINO</name>
<protein>
    <submittedName>
        <fullName evidence="2">Uncharacterized protein</fullName>
    </submittedName>
</protein>
<feature type="compositionally biased region" description="Basic and acidic residues" evidence="1">
    <location>
        <begin position="225"/>
        <end position="244"/>
    </location>
</feature>
<sequence length="415" mass="43589">MSAFDGIGLSSSIHFDIYIDDAPLSKTGTFRQVTQGILAGARSLHSAITSSLTCKLAMDKIGVVTCHRSVAEVIHEQLGPLAAGQAKAGVSNLGIDAAAGKAARAVKDGTSLYRTGWSTDNSCTIADDFGREVPLALNSLRMVQYLCKESVRGVEIRRLVKIGQLVQAVLRWRYQRMEWREAHGRDPGALDAAVEPHLELGFCREKNNLLLRLVEGRGGPAECPRYYRERPEADRGGAPRRPPEEACAAQRARDELADTAGAADPEGCLAGARGRGRSPSCRGRARSLAGEPEGSVEPFRSRSEPPLGRRVPDLYDDPFEPPPQELWSTHAAAPPVPFASAGYAALAGPGAAAPPPCPLFLGVLVPAALLAAPTPARLAAGTRGDAAACKASSAPASPRPRPVLGAQGAPGARGA</sequence>
<proteinExistence type="predicted"/>
<evidence type="ECO:0000313" key="2">
    <source>
        <dbReference type="EMBL" id="CAK0813438.1"/>
    </source>
</evidence>